<evidence type="ECO:0000256" key="1">
    <source>
        <dbReference type="ARBA" id="ARBA00004651"/>
    </source>
</evidence>
<feature type="transmembrane region" description="Helical" evidence="14">
    <location>
        <begin position="148"/>
        <end position="169"/>
    </location>
</feature>
<evidence type="ECO:0000256" key="13">
    <source>
        <dbReference type="ARBA" id="ARBA00048390"/>
    </source>
</evidence>
<evidence type="ECO:0000256" key="15">
    <source>
        <dbReference type="PIRNR" id="PIRNR004638"/>
    </source>
</evidence>
<comment type="function">
    <text evidence="14 15">Catalyzes the oxidation of protoporphyrinogen IX to protoporphyrin IX.</text>
</comment>
<dbReference type="Pfam" id="PF03653">
    <property type="entry name" value="UPF0093"/>
    <property type="match status" value="1"/>
</dbReference>
<dbReference type="EMBL" id="CP023777">
    <property type="protein sequence ID" value="ATL46628.1"/>
    <property type="molecule type" value="Genomic_DNA"/>
</dbReference>
<comment type="catalytic activity">
    <reaction evidence="13 14 15">
        <text>protoporphyrinogen IX + 3 A = protoporphyrin IX + 3 AH2</text>
        <dbReference type="Rhea" id="RHEA:62000"/>
        <dbReference type="ChEBI" id="CHEBI:13193"/>
        <dbReference type="ChEBI" id="CHEBI:17499"/>
        <dbReference type="ChEBI" id="CHEBI:57306"/>
        <dbReference type="ChEBI" id="CHEBI:57307"/>
    </reaction>
</comment>
<dbReference type="PANTHER" id="PTHR40255">
    <property type="entry name" value="UPF0093 MEMBRANE PROTEIN SLR1790"/>
    <property type="match status" value="1"/>
</dbReference>
<dbReference type="EC" id="1.3.99.-" evidence="14 15"/>
<keyword evidence="10 14" id="KW-0560">Oxidoreductase</keyword>
<keyword evidence="11 14" id="KW-0408">Iron</keyword>
<keyword evidence="8 14" id="KW-0479">Metal-binding</keyword>
<dbReference type="RefSeq" id="WP_098193016.1">
    <property type="nucleotide sequence ID" value="NZ_CP023777.1"/>
</dbReference>
<feature type="binding site" description="axial binding residue" evidence="14">
    <location>
        <position position="89"/>
    </location>
    <ligand>
        <name>heme</name>
        <dbReference type="ChEBI" id="CHEBI:30413"/>
    </ligand>
    <ligandPart>
        <name>Fe</name>
        <dbReference type="ChEBI" id="CHEBI:18248"/>
    </ligandPart>
</feature>
<evidence type="ECO:0000256" key="5">
    <source>
        <dbReference type="ARBA" id="ARBA00022475"/>
    </source>
</evidence>
<feature type="binding site" description="axial binding residue" evidence="14">
    <location>
        <position position="10"/>
    </location>
    <ligand>
        <name>heme</name>
        <dbReference type="ChEBI" id="CHEBI:30413"/>
    </ligand>
    <ligandPart>
        <name>Fe</name>
        <dbReference type="ChEBI" id="CHEBI:18248"/>
    </ligandPart>
</feature>
<evidence type="ECO:0000256" key="8">
    <source>
        <dbReference type="ARBA" id="ARBA00022723"/>
    </source>
</evidence>
<dbReference type="GO" id="GO:0006782">
    <property type="term" value="P:protoporphyrinogen IX biosynthetic process"/>
    <property type="evidence" value="ECO:0007669"/>
    <property type="project" value="UniProtKB-UniRule"/>
</dbReference>
<protein>
    <recommendedName>
        <fullName evidence="4 14">Protoporphyrinogen IX oxidase</fullName>
        <shortName evidence="14">PPO</shortName>
        <ecNumber evidence="14 15">1.3.99.-</ecNumber>
    </recommendedName>
</protein>
<evidence type="ECO:0000256" key="4">
    <source>
        <dbReference type="ARBA" id="ARBA00017504"/>
    </source>
</evidence>
<comment type="subcellular location">
    <subcellularLocation>
        <location evidence="1 14">Cell membrane</location>
        <topology evidence="1 14">Multi-pass membrane protein</topology>
    </subcellularLocation>
</comment>
<evidence type="ECO:0000256" key="14">
    <source>
        <dbReference type="HAMAP-Rule" id="MF_02239"/>
    </source>
</evidence>
<dbReference type="Proteomes" id="UP000220133">
    <property type="component" value="Chromosome"/>
</dbReference>
<evidence type="ECO:0000256" key="7">
    <source>
        <dbReference type="ARBA" id="ARBA00022692"/>
    </source>
</evidence>
<gene>
    <name evidence="16" type="ORF">COR50_05210</name>
</gene>
<dbReference type="PANTHER" id="PTHR40255:SF1">
    <property type="entry name" value="PROTOPORPHYRINOGEN IX OXIDASE"/>
    <property type="match status" value="1"/>
</dbReference>
<evidence type="ECO:0000256" key="2">
    <source>
        <dbReference type="ARBA" id="ARBA00005073"/>
    </source>
</evidence>
<keyword evidence="5 14" id="KW-1003">Cell membrane</keyword>
<keyword evidence="9 14" id="KW-1133">Transmembrane helix</keyword>
<dbReference type="GO" id="GO:0070818">
    <property type="term" value="F:protoporphyrinogen oxidase activity"/>
    <property type="evidence" value="ECO:0007669"/>
    <property type="project" value="UniProtKB-UniRule"/>
</dbReference>
<sequence length="178" mass="20846">MHYLSIKALHIIFIVTWFAGMFYIVRLFVYNTEAQTEVEPKKSILQEQFTIMIKRLWYGITWPSAIITLILGPYLLYQYGTIQPWMWVKLGFVLALYLYHLSLHKLVKEQQNGIFRYSSTQLRIWNEVATVLLVAIVFLVVLKSLAGLAWGISGLMAFTLLLLLAIRIYKKIRDRKSK</sequence>
<organism evidence="16 17">
    <name type="scientific">Chitinophaga caeni</name>
    <dbReference type="NCBI Taxonomy" id="2029983"/>
    <lineage>
        <taxon>Bacteria</taxon>
        <taxon>Pseudomonadati</taxon>
        <taxon>Bacteroidota</taxon>
        <taxon>Chitinophagia</taxon>
        <taxon>Chitinophagales</taxon>
        <taxon>Chitinophagaceae</taxon>
        <taxon>Chitinophaga</taxon>
    </lineage>
</organism>
<comment type="pathway">
    <text evidence="2 14 15">Porphyrin-containing compound metabolism; protoporphyrin-IX biosynthesis; protoporphyrin-IX from protoporphyrinogen-IX: step 1/1.</text>
</comment>
<reference evidence="16 17" key="1">
    <citation type="submission" date="2017-10" db="EMBL/GenBank/DDBJ databases">
        <title>Paenichitinophaga pekingensis gen. nov., sp. nov., isolated from activated sludge.</title>
        <authorList>
            <person name="Jin D."/>
            <person name="Kong X."/>
            <person name="Deng Y."/>
            <person name="Bai Z."/>
        </authorList>
    </citation>
    <scope>NUCLEOTIDE SEQUENCE [LARGE SCALE GENOMIC DNA]</scope>
    <source>
        <strain evidence="16 17">13</strain>
    </source>
</reference>
<dbReference type="InterPro" id="IPR005265">
    <property type="entry name" value="HemJ-like"/>
</dbReference>
<dbReference type="OrthoDB" id="9800824at2"/>
<keyword evidence="6 14" id="KW-0349">Heme</keyword>
<dbReference type="UniPathway" id="UPA00251">
    <property type="reaction ID" value="UER00324"/>
</dbReference>
<keyword evidence="12 14" id="KW-0472">Membrane</keyword>
<dbReference type="PIRSF" id="PIRSF004638">
    <property type="entry name" value="UCP004638"/>
    <property type="match status" value="1"/>
</dbReference>
<dbReference type="HAMAP" id="MF_02239">
    <property type="entry name" value="HemJ"/>
    <property type="match status" value="1"/>
</dbReference>
<dbReference type="KEGG" id="cbae:COR50_05210"/>
<evidence type="ECO:0000256" key="12">
    <source>
        <dbReference type="ARBA" id="ARBA00023136"/>
    </source>
</evidence>
<feature type="transmembrane region" description="Helical" evidence="14">
    <location>
        <begin position="124"/>
        <end position="142"/>
    </location>
</feature>
<feature type="transmembrane region" description="Helical" evidence="14">
    <location>
        <begin position="82"/>
        <end position="103"/>
    </location>
</feature>
<evidence type="ECO:0000313" key="17">
    <source>
        <dbReference type="Proteomes" id="UP000220133"/>
    </source>
</evidence>
<evidence type="ECO:0000256" key="6">
    <source>
        <dbReference type="ARBA" id="ARBA00022617"/>
    </source>
</evidence>
<dbReference type="AlphaFoldDB" id="A0A291QRK6"/>
<feature type="transmembrane region" description="Helical" evidence="14">
    <location>
        <begin position="6"/>
        <end position="25"/>
    </location>
</feature>
<accession>A0A291QRK6</accession>
<name>A0A291QRK6_9BACT</name>
<comment type="similarity">
    <text evidence="3 14 15">Belongs to the HemJ family.</text>
</comment>
<comment type="subunit">
    <text evidence="14">Homodimer.</text>
</comment>
<evidence type="ECO:0000256" key="11">
    <source>
        <dbReference type="ARBA" id="ARBA00023004"/>
    </source>
</evidence>
<keyword evidence="7 14" id="KW-0812">Transmembrane</keyword>
<proteinExistence type="inferred from homology"/>
<evidence type="ECO:0000256" key="3">
    <source>
        <dbReference type="ARBA" id="ARBA00006501"/>
    </source>
</evidence>
<comment type="cofactor">
    <cofactor evidence="14 15">
        <name>heme b</name>
        <dbReference type="ChEBI" id="CHEBI:60344"/>
    </cofactor>
    <text evidence="14 15">Binds 1 heme b (iron(II)-protoporphyrin IX) group per subunit.</text>
</comment>
<dbReference type="GO" id="GO:0005886">
    <property type="term" value="C:plasma membrane"/>
    <property type="evidence" value="ECO:0007669"/>
    <property type="project" value="UniProtKB-SubCell"/>
</dbReference>
<dbReference type="GO" id="GO:0046872">
    <property type="term" value="F:metal ion binding"/>
    <property type="evidence" value="ECO:0007669"/>
    <property type="project" value="UniProtKB-UniRule"/>
</dbReference>
<feature type="transmembrane region" description="Helical" evidence="14">
    <location>
        <begin position="56"/>
        <end position="76"/>
    </location>
</feature>
<evidence type="ECO:0000313" key="16">
    <source>
        <dbReference type="EMBL" id="ATL46628.1"/>
    </source>
</evidence>
<evidence type="ECO:0000256" key="9">
    <source>
        <dbReference type="ARBA" id="ARBA00022989"/>
    </source>
</evidence>
<keyword evidence="17" id="KW-1185">Reference proteome</keyword>
<evidence type="ECO:0000256" key="10">
    <source>
        <dbReference type="ARBA" id="ARBA00023002"/>
    </source>
</evidence>